<feature type="region of interest" description="Disordered" evidence="2">
    <location>
        <begin position="141"/>
        <end position="194"/>
    </location>
</feature>
<feature type="compositionally biased region" description="Basic residues" evidence="2">
    <location>
        <begin position="13"/>
        <end position="22"/>
    </location>
</feature>
<reference evidence="3 4" key="1">
    <citation type="submission" date="2024-02" db="EMBL/GenBank/DDBJ databases">
        <title>De novo assembly and annotation of 12 fungi associated with fruit tree decline syndrome in Ontario, Canada.</title>
        <authorList>
            <person name="Sulman M."/>
            <person name="Ellouze W."/>
            <person name="Ilyukhin E."/>
        </authorList>
    </citation>
    <scope>NUCLEOTIDE SEQUENCE [LARGE SCALE GENOMIC DNA]</scope>
    <source>
        <strain evidence="3 4">FDS-637</strain>
    </source>
</reference>
<feature type="compositionally biased region" description="Polar residues" evidence="2">
    <location>
        <begin position="157"/>
        <end position="176"/>
    </location>
</feature>
<keyword evidence="1" id="KW-0175">Coiled coil</keyword>
<protein>
    <submittedName>
        <fullName evidence="3">Uncharacterized protein</fullName>
    </submittedName>
</protein>
<keyword evidence="4" id="KW-1185">Reference proteome</keyword>
<proteinExistence type="predicted"/>
<evidence type="ECO:0000256" key="2">
    <source>
        <dbReference type="SAM" id="MobiDB-lite"/>
    </source>
</evidence>
<evidence type="ECO:0000313" key="4">
    <source>
        <dbReference type="Proteomes" id="UP001430584"/>
    </source>
</evidence>
<dbReference type="RefSeq" id="XP_066630129.1">
    <property type="nucleotide sequence ID" value="XM_066779325.1"/>
</dbReference>
<evidence type="ECO:0000256" key="1">
    <source>
        <dbReference type="SAM" id="Coils"/>
    </source>
</evidence>
<dbReference type="GeneID" id="92011995"/>
<comment type="caution">
    <text evidence="3">The sequence shown here is derived from an EMBL/GenBank/DDBJ whole genome shotgun (WGS) entry which is preliminary data.</text>
</comment>
<feature type="region of interest" description="Disordered" evidence="2">
    <location>
        <begin position="69"/>
        <end position="88"/>
    </location>
</feature>
<name>A0ABR3CAB1_9PEZI</name>
<organism evidence="3 4">
    <name type="scientific">Diplodia seriata</name>
    <dbReference type="NCBI Taxonomy" id="420778"/>
    <lineage>
        <taxon>Eukaryota</taxon>
        <taxon>Fungi</taxon>
        <taxon>Dikarya</taxon>
        <taxon>Ascomycota</taxon>
        <taxon>Pezizomycotina</taxon>
        <taxon>Dothideomycetes</taxon>
        <taxon>Dothideomycetes incertae sedis</taxon>
        <taxon>Botryosphaeriales</taxon>
        <taxon>Botryosphaeriaceae</taxon>
        <taxon>Diplodia</taxon>
    </lineage>
</organism>
<evidence type="ECO:0000313" key="3">
    <source>
        <dbReference type="EMBL" id="KAL0257100.1"/>
    </source>
</evidence>
<gene>
    <name evidence="3" type="ORF">SLS55_007910</name>
</gene>
<accession>A0ABR3CAB1</accession>
<sequence length="273" mass="30061">MASIQNIPPPSPRKQRLRKVKRAPKDAMDWTKKQYNQQYDRWVPWLEDQYLKYFTKDNKASYATKGLFPPTSIPSRSILPSQPPTHPALISDQLAKTKVTGDSRVDKLQDDVSGTAAGQIGQGGLAQPVGDLFSKEAVNRAERGGKDDQGGYVPADASTTTPAGDAPSQLNKTAESVTEGAKNSKMSSLQSLGRGDPHMAIEHLNNIIGAIEGGASRVDILFEQFSMRDVLATVRDTIFMQIQQVSWKNDEIAKLKEEVADQKAKVEKLLNRE</sequence>
<feature type="region of interest" description="Disordered" evidence="2">
    <location>
        <begin position="1"/>
        <end position="29"/>
    </location>
</feature>
<dbReference type="EMBL" id="JAJVCZ030000008">
    <property type="protein sequence ID" value="KAL0257100.1"/>
    <property type="molecule type" value="Genomic_DNA"/>
</dbReference>
<feature type="coiled-coil region" evidence="1">
    <location>
        <begin position="245"/>
        <end position="272"/>
    </location>
</feature>
<dbReference type="Proteomes" id="UP001430584">
    <property type="component" value="Unassembled WGS sequence"/>
</dbReference>